<dbReference type="EMBL" id="CR931713">
    <property type="protein sequence ID" value="CAI34477.1"/>
    <property type="molecule type" value="Genomic_DNA"/>
</dbReference>
<feature type="transmembrane region" description="Helical" evidence="6">
    <location>
        <begin position="146"/>
        <end position="165"/>
    </location>
</feature>
<dbReference type="InterPro" id="IPR050833">
    <property type="entry name" value="Poly_Biosynth_Transport"/>
</dbReference>
<feature type="transmembrane region" description="Helical" evidence="6">
    <location>
        <begin position="326"/>
        <end position="346"/>
    </location>
</feature>
<dbReference type="GO" id="GO:0005886">
    <property type="term" value="C:plasma membrane"/>
    <property type="evidence" value="ECO:0007669"/>
    <property type="project" value="UniProtKB-SubCell"/>
</dbReference>
<evidence type="ECO:0000256" key="4">
    <source>
        <dbReference type="ARBA" id="ARBA00022989"/>
    </source>
</evidence>
<keyword evidence="5 6" id="KW-0472">Membrane</keyword>
<dbReference type="Pfam" id="PF01943">
    <property type="entry name" value="Polysacc_synt"/>
    <property type="match status" value="1"/>
</dbReference>
<sequence length="482" mass="55282">MIVKRKSIARNYLLNLIKTTLSILFPLISYPYVSRILSVDGLGAINFSTSFVNYFVLIAIFGINVYAVREGAKYRDDKKLLGKFVTEMLLVSICTAMISFSLLTVSLLLPALSEYRSLILIFSITIIFNVVGMEWFFQLMEDYQYITLRAIIFQILSLIFLFIFVKNRNDIYVYALITVAANAGSQILNLFRLRKEVEIFRYKDYNIRNYFKPMFLIFLTLLSMNMYRYLDVTFLGFFKNDRSVGYYSLATKITSAIISMLSSVTVILTPRLAYHYKKEEFDKFYKIAYSSFDLILLLAIPVVIGVFSFSSILVDFLGGSTFVSSVLTVEILSLTILFSNLNALLITPILTVMNREKAVLKIFIIALIFNVITNMLLIPVMDFNGSALVTVLTEGIICILSLISIKSVFNVRRLFKNLFQYLVASIFIIVIKIVISQYVSSNYIIFISTALLSAILYFLTLILLRNELVLQLIIEVRKKIYR</sequence>
<feature type="transmembrane region" description="Helical" evidence="6">
    <location>
        <begin position="12"/>
        <end position="33"/>
    </location>
</feature>
<evidence type="ECO:0000256" key="5">
    <source>
        <dbReference type="ARBA" id="ARBA00023136"/>
    </source>
</evidence>
<feature type="transmembrane region" description="Helical" evidence="6">
    <location>
        <begin position="89"/>
        <end position="112"/>
    </location>
</feature>
<feature type="transmembrane region" description="Helical" evidence="6">
    <location>
        <begin position="294"/>
        <end position="314"/>
    </location>
</feature>
<accession>Q4JYZ1</accession>
<dbReference type="PANTHER" id="PTHR30250">
    <property type="entry name" value="PST FAMILY PREDICTED COLANIC ACID TRANSPORTER"/>
    <property type="match status" value="1"/>
</dbReference>
<feature type="transmembrane region" description="Helical" evidence="6">
    <location>
        <begin position="171"/>
        <end position="191"/>
    </location>
</feature>
<keyword evidence="2" id="KW-1003">Cell membrane</keyword>
<keyword evidence="3 6" id="KW-0812">Transmembrane</keyword>
<dbReference type="AlphaFoldDB" id="Q4JYZ1"/>
<dbReference type="InterPro" id="IPR002797">
    <property type="entry name" value="Polysacc_synth"/>
</dbReference>
<feature type="transmembrane region" description="Helical" evidence="6">
    <location>
        <begin position="387"/>
        <end position="409"/>
    </location>
</feature>
<feature type="transmembrane region" description="Helical" evidence="6">
    <location>
        <begin position="445"/>
        <end position="464"/>
    </location>
</feature>
<reference evidence="7" key="1">
    <citation type="journal article" date="2006" name="PLoS Genet.">
        <title>Genetic analysis of the capsular biosynthetic locus from all 90 pneumococcal serotypes.</title>
        <authorList>
            <person name="Bentley S.D."/>
            <person name="Aanensen D.M."/>
            <person name="Mavroidi A."/>
            <person name="Saunders D."/>
            <person name="Rabbinowitsch E."/>
            <person name="Collins M."/>
            <person name="Donohoe K."/>
            <person name="Harris D."/>
            <person name="Murphy L."/>
            <person name="Quail M.A."/>
            <person name="Samuel G."/>
            <person name="Skovsted I.C."/>
            <person name="Kaltoft M.S."/>
            <person name="Barrell B."/>
            <person name="Reeves P.R."/>
            <person name="Parkhill J."/>
            <person name="Spratt B.G."/>
        </authorList>
    </citation>
    <scope>NUCLEOTIDE SEQUENCE</scope>
    <source>
        <strain evidence="7">6803</strain>
    </source>
</reference>
<evidence type="ECO:0000256" key="3">
    <source>
        <dbReference type="ARBA" id="ARBA00022692"/>
    </source>
</evidence>
<feature type="transmembrane region" description="Helical" evidence="6">
    <location>
        <begin position="358"/>
        <end position="381"/>
    </location>
</feature>
<feature type="transmembrane region" description="Helical" evidence="6">
    <location>
        <begin position="45"/>
        <end position="68"/>
    </location>
</feature>
<feature type="transmembrane region" description="Helical" evidence="6">
    <location>
        <begin position="250"/>
        <end position="273"/>
    </location>
</feature>
<gene>
    <name evidence="7" type="primary">wzx</name>
    <name evidence="7" type="ORF">SPC41A_0015</name>
</gene>
<dbReference type="PANTHER" id="PTHR30250:SF11">
    <property type="entry name" value="O-ANTIGEN TRANSPORTER-RELATED"/>
    <property type="match status" value="1"/>
</dbReference>
<evidence type="ECO:0000313" key="7">
    <source>
        <dbReference type="EMBL" id="CAI34477.1"/>
    </source>
</evidence>
<feature type="transmembrane region" description="Helical" evidence="6">
    <location>
        <begin position="421"/>
        <end position="439"/>
    </location>
</feature>
<name>Q4JYZ1_STREE</name>
<keyword evidence="4 6" id="KW-1133">Transmembrane helix</keyword>
<feature type="transmembrane region" description="Helical" evidence="6">
    <location>
        <begin position="211"/>
        <end position="230"/>
    </location>
</feature>
<evidence type="ECO:0000256" key="6">
    <source>
        <dbReference type="SAM" id="Phobius"/>
    </source>
</evidence>
<proteinExistence type="predicted"/>
<evidence type="ECO:0000256" key="2">
    <source>
        <dbReference type="ARBA" id="ARBA00022475"/>
    </source>
</evidence>
<evidence type="ECO:0000256" key="1">
    <source>
        <dbReference type="ARBA" id="ARBA00004651"/>
    </source>
</evidence>
<organism evidence="7">
    <name type="scientific">Streptococcus pneumoniae</name>
    <dbReference type="NCBI Taxonomy" id="1313"/>
    <lineage>
        <taxon>Bacteria</taxon>
        <taxon>Bacillati</taxon>
        <taxon>Bacillota</taxon>
        <taxon>Bacilli</taxon>
        <taxon>Lactobacillales</taxon>
        <taxon>Streptococcaceae</taxon>
        <taxon>Streptococcus</taxon>
    </lineage>
</organism>
<feature type="transmembrane region" description="Helical" evidence="6">
    <location>
        <begin position="118"/>
        <end position="137"/>
    </location>
</feature>
<dbReference type="CDD" id="cd13128">
    <property type="entry name" value="MATE_Wzx_like"/>
    <property type="match status" value="1"/>
</dbReference>
<protein>
    <submittedName>
        <fullName evidence="7">Flippase Wzx</fullName>
    </submittedName>
</protein>
<comment type="subcellular location">
    <subcellularLocation>
        <location evidence="1">Cell membrane</location>
        <topology evidence="1">Multi-pass membrane protein</topology>
    </subcellularLocation>
</comment>